<evidence type="ECO:0000313" key="4">
    <source>
        <dbReference type="Proteomes" id="UP000224854"/>
    </source>
</evidence>
<accession>A0A2C5XS40</accession>
<dbReference type="Pfam" id="PF17171">
    <property type="entry name" value="GST_C_6"/>
    <property type="match status" value="1"/>
</dbReference>
<dbReference type="InterPro" id="IPR050931">
    <property type="entry name" value="Mito_Protein_Transport_Metaxin"/>
</dbReference>
<dbReference type="Pfam" id="PF17172">
    <property type="entry name" value="GST_N_4"/>
    <property type="match status" value="1"/>
</dbReference>
<proteinExistence type="predicted"/>
<dbReference type="InterPro" id="IPR012336">
    <property type="entry name" value="Thioredoxin-like_fold"/>
</dbReference>
<comment type="caution">
    <text evidence="3">The sequence shown here is derived from an EMBL/GenBank/DDBJ whole genome shotgun (WGS) entry which is preliminary data.</text>
</comment>
<dbReference type="InterPro" id="IPR033468">
    <property type="entry name" value="Metaxin_GST"/>
</dbReference>
<feature type="domain" description="Metaxin glutathione S-transferase" evidence="1">
    <location>
        <begin position="205"/>
        <end position="269"/>
    </location>
</feature>
<evidence type="ECO:0000313" key="3">
    <source>
        <dbReference type="EMBL" id="PHH68718.1"/>
    </source>
</evidence>
<dbReference type="GO" id="GO:0001401">
    <property type="term" value="C:SAM complex"/>
    <property type="evidence" value="ECO:0007669"/>
    <property type="project" value="TreeGrafter"/>
</dbReference>
<dbReference type="PANTHER" id="PTHR12289">
    <property type="entry name" value="METAXIN RELATED"/>
    <property type="match status" value="1"/>
</dbReference>
<dbReference type="Proteomes" id="UP000224854">
    <property type="component" value="Unassembled WGS sequence"/>
</dbReference>
<reference evidence="3 4" key="1">
    <citation type="submission" date="2017-06" db="EMBL/GenBank/DDBJ databases">
        <title>Ant-infecting Ophiocordyceps genomes reveal a high diversity of potential behavioral manipulation genes and a possible major role for enterotoxins.</title>
        <authorList>
            <person name="De Bekker C."/>
            <person name="Evans H.C."/>
            <person name="Brachmann A."/>
            <person name="Hughes D.P."/>
        </authorList>
    </citation>
    <scope>NUCLEOTIDE SEQUENCE [LARGE SCALE GENOMIC DNA]</scope>
    <source>
        <strain evidence="3 4">1348a</strain>
    </source>
</reference>
<dbReference type="EMBL" id="NJEU01001072">
    <property type="protein sequence ID" value="PHH68718.1"/>
    <property type="molecule type" value="Genomic_DNA"/>
</dbReference>
<organism evidence="3 4">
    <name type="scientific">Ophiocordyceps australis</name>
    <dbReference type="NCBI Taxonomy" id="1399860"/>
    <lineage>
        <taxon>Eukaryota</taxon>
        <taxon>Fungi</taxon>
        <taxon>Dikarya</taxon>
        <taxon>Ascomycota</taxon>
        <taxon>Pezizomycotina</taxon>
        <taxon>Sordariomycetes</taxon>
        <taxon>Hypocreomycetidae</taxon>
        <taxon>Hypocreales</taxon>
        <taxon>Ophiocordycipitaceae</taxon>
        <taxon>Ophiocordyceps</taxon>
    </lineage>
</organism>
<dbReference type="GO" id="GO:0007005">
    <property type="term" value="P:mitochondrion organization"/>
    <property type="evidence" value="ECO:0007669"/>
    <property type="project" value="TreeGrafter"/>
</dbReference>
<evidence type="ECO:0000259" key="2">
    <source>
        <dbReference type="Pfam" id="PF17172"/>
    </source>
</evidence>
<gene>
    <name evidence="3" type="ORF">CDD82_333</name>
</gene>
<protein>
    <recommendedName>
        <fullName evidence="5">GST N-terminal domain-containing protein</fullName>
    </recommendedName>
</protein>
<keyword evidence="4" id="KW-1185">Reference proteome</keyword>
<evidence type="ECO:0000259" key="1">
    <source>
        <dbReference type="Pfam" id="PF17171"/>
    </source>
</evidence>
<dbReference type="AlphaFoldDB" id="A0A2C5XS40"/>
<name>A0A2C5XS40_9HYPO</name>
<dbReference type="OrthoDB" id="198787at2759"/>
<feature type="domain" description="Thioredoxin-like fold" evidence="2">
    <location>
        <begin position="59"/>
        <end position="156"/>
    </location>
</feature>
<evidence type="ECO:0008006" key="5">
    <source>
        <dbReference type="Google" id="ProtNLM"/>
    </source>
</evidence>
<dbReference type="PANTHER" id="PTHR12289:SF44">
    <property type="entry name" value="OUTER MEMBRANE PROTEIN (SAM35), PUTATIVE (AFU_ORTHOLOGUE AFUA_1G13180)-RELATED"/>
    <property type="match status" value="1"/>
</dbReference>
<sequence length="283" mass="32496">MASSHRWLPDAPSPVHALFRRFPLSVYDPSPLPGGPRADRPQLFIFTCRTGSDRPSFNPRCLKWQLWLRICGIDVETHASNPHASPNRSLPFLIPALNDSDPHSTITFSRIAAYARHHSSYQEPSVPSLRLDTYLSLFDQAIRPAWLHTLYLVPENECLINVLFIPQSSLLRPSLLRNLRLEAHQSIISIHRHSRYSPDILLHNASKAFQALDKLLGSQDYFFDAPSPTIFDATVFSYTHLILPNSSLHWIQNPLRPSLDDCHNLQRHRRLLYARYFPVKLDS</sequence>